<evidence type="ECO:0000256" key="1">
    <source>
        <dbReference type="SAM" id="Phobius"/>
    </source>
</evidence>
<evidence type="ECO:0000313" key="3">
    <source>
        <dbReference type="Proteomes" id="UP000321764"/>
    </source>
</evidence>
<dbReference type="EMBL" id="VKAD01000001">
    <property type="protein sequence ID" value="TXR54291.1"/>
    <property type="molecule type" value="Genomic_DNA"/>
</dbReference>
<dbReference type="PANTHER" id="PTHR36434">
    <property type="entry name" value="MEMBRANE PROTEASE YUGP-RELATED"/>
    <property type="match status" value="1"/>
</dbReference>
<feature type="transmembrane region" description="Helical" evidence="1">
    <location>
        <begin position="147"/>
        <end position="168"/>
    </location>
</feature>
<gene>
    <name evidence="2" type="ORF">FME95_07080</name>
</gene>
<dbReference type="Proteomes" id="UP000321764">
    <property type="component" value="Unassembled WGS sequence"/>
</dbReference>
<keyword evidence="3" id="KW-1185">Reference proteome</keyword>
<organism evidence="2 3">
    <name type="scientific">Reinekea thalattae</name>
    <dbReference type="NCBI Taxonomy" id="2593301"/>
    <lineage>
        <taxon>Bacteria</taxon>
        <taxon>Pseudomonadati</taxon>
        <taxon>Pseudomonadota</taxon>
        <taxon>Gammaproteobacteria</taxon>
        <taxon>Oceanospirillales</taxon>
        <taxon>Saccharospirillaceae</taxon>
        <taxon>Reinekea</taxon>
    </lineage>
</organism>
<accession>A0A5C8ZAT1</accession>
<comment type="caution">
    <text evidence="2">The sequence shown here is derived from an EMBL/GenBank/DDBJ whole genome shotgun (WGS) entry which is preliminary data.</text>
</comment>
<sequence>MIIILIVIFLIALLGPSLWVKHVLAKHSNERDDLDGTGGELAEHLIKRFQLDDVKLELTKAGDHYDPSTKTIRLSEAVMNKKSITAVATATHEFGHALQHARQYGSLLLRYQLAIFADVAQRFANIAVIALPIVIAIPGLGILARLLILLLVGTMLLSTIIHLVTLPVEFDASFGRALPILKDGNYVSEQDLSTVNRVLLACALTYVAQAMFGLLNFSRWFRLLRR</sequence>
<protein>
    <submittedName>
        <fullName evidence="2">Zinc metallopeptidase</fullName>
    </submittedName>
</protein>
<proteinExistence type="predicted"/>
<feature type="transmembrane region" description="Helical" evidence="1">
    <location>
        <begin position="198"/>
        <end position="217"/>
    </location>
</feature>
<name>A0A5C8ZAT1_9GAMM</name>
<reference evidence="2 3" key="1">
    <citation type="submission" date="2019-07" db="EMBL/GenBank/DDBJ databases">
        <title>Reinekea sp. strain SSH23 genome sequencing and assembly.</title>
        <authorList>
            <person name="Kim I."/>
        </authorList>
    </citation>
    <scope>NUCLEOTIDE SEQUENCE [LARGE SCALE GENOMIC DNA]</scope>
    <source>
        <strain evidence="2 3">SSH23</strain>
    </source>
</reference>
<dbReference type="PANTHER" id="PTHR36434:SF1">
    <property type="entry name" value="MEMBRANE PROTEASE YUGP-RELATED"/>
    <property type="match status" value="1"/>
</dbReference>
<dbReference type="InterPro" id="IPR007395">
    <property type="entry name" value="Zn_peptidase_2"/>
</dbReference>
<keyword evidence="1" id="KW-0812">Transmembrane</keyword>
<evidence type="ECO:0000313" key="2">
    <source>
        <dbReference type="EMBL" id="TXR54291.1"/>
    </source>
</evidence>
<feature type="transmembrane region" description="Helical" evidence="1">
    <location>
        <begin position="123"/>
        <end position="140"/>
    </location>
</feature>
<dbReference type="OrthoDB" id="9805386at2"/>
<dbReference type="Pfam" id="PF04298">
    <property type="entry name" value="Zn_peptidase_2"/>
    <property type="match status" value="1"/>
</dbReference>
<dbReference type="AlphaFoldDB" id="A0A5C8ZAT1"/>
<keyword evidence="1" id="KW-1133">Transmembrane helix</keyword>
<keyword evidence="1" id="KW-0472">Membrane</keyword>
<dbReference type="RefSeq" id="WP_147713689.1">
    <property type="nucleotide sequence ID" value="NZ_VKAD01000001.1"/>
</dbReference>